<dbReference type="KEGG" id="ssm:Spirs_3646"/>
<dbReference type="InterPro" id="IPR016032">
    <property type="entry name" value="Sig_transdc_resp-reg_C-effctor"/>
</dbReference>
<dbReference type="RefSeq" id="WP_013256191.1">
    <property type="nucleotide sequence ID" value="NC_014364.1"/>
</dbReference>
<feature type="domain" description="HTH luxR-type" evidence="6">
    <location>
        <begin position="150"/>
        <end position="215"/>
    </location>
</feature>
<dbReference type="PROSITE" id="PS00622">
    <property type="entry name" value="HTH_LUXR_1"/>
    <property type="match status" value="1"/>
</dbReference>
<dbReference type="PROSITE" id="PS50043">
    <property type="entry name" value="HTH_LUXR_2"/>
    <property type="match status" value="1"/>
</dbReference>
<dbReference type="PANTHER" id="PTHR43214:SF41">
    <property type="entry name" value="NITRATE_NITRITE RESPONSE REGULATOR PROTEIN NARP"/>
    <property type="match status" value="1"/>
</dbReference>
<dbReference type="GO" id="GO:0003677">
    <property type="term" value="F:DNA binding"/>
    <property type="evidence" value="ECO:0007669"/>
    <property type="project" value="UniProtKB-KW"/>
</dbReference>
<dbReference type="CDD" id="cd17535">
    <property type="entry name" value="REC_NarL-like"/>
    <property type="match status" value="1"/>
</dbReference>
<dbReference type="PROSITE" id="PS50110">
    <property type="entry name" value="RESPONSE_REGULATORY"/>
    <property type="match status" value="1"/>
</dbReference>
<keyword evidence="9" id="KW-1185">Reference proteome</keyword>
<protein>
    <submittedName>
        <fullName evidence="8">Two component transcriptional regulator, LuxR family</fullName>
    </submittedName>
</protein>
<name>E1R7M7_SEDSS</name>
<dbReference type="InterPro" id="IPR011006">
    <property type="entry name" value="CheY-like_superfamily"/>
</dbReference>
<evidence type="ECO:0000313" key="8">
    <source>
        <dbReference type="EMBL" id="ADK82732.1"/>
    </source>
</evidence>
<dbReference type="Gene3D" id="3.40.50.2300">
    <property type="match status" value="1"/>
</dbReference>
<dbReference type="InterPro" id="IPR001789">
    <property type="entry name" value="Sig_transdc_resp-reg_receiver"/>
</dbReference>
<dbReference type="GO" id="GO:0006355">
    <property type="term" value="P:regulation of DNA-templated transcription"/>
    <property type="evidence" value="ECO:0007669"/>
    <property type="project" value="InterPro"/>
</dbReference>
<dbReference type="STRING" id="573413.Spirs_3646"/>
<dbReference type="CDD" id="cd06170">
    <property type="entry name" value="LuxR_C_like"/>
    <property type="match status" value="1"/>
</dbReference>
<sequence length="220" mass="24834">MEKICVYLVDDHPAVRDGVRSALLRSGFISIVGEADDAYRLFMDLETVRPEVILLDIGLPDGSGIDLIEKIRMKLPHVRILMLSMYNRIDYIVESLRNGARGFVTKETSPSRIAEAIERVHTGEYFFDGTVLDAIVGKLLENSYNIMDVSDSAYATLTAREQEIMRLLAQGNSVRKVAQMLFISKKTVENHRTSIFKKLNINNSVELVHYATRIGLIDID</sequence>
<dbReference type="SUPFAM" id="SSF46894">
    <property type="entry name" value="C-terminal effector domain of the bipartite response regulators"/>
    <property type="match status" value="1"/>
</dbReference>
<dbReference type="Pfam" id="PF00196">
    <property type="entry name" value="GerE"/>
    <property type="match status" value="1"/>
</dbReference>
<dbReference type="PANTHER" id="PTHR43214">
    <property type="entry name" value="TWO-COMPONENT RESPONSE REGULATOR"/>
    <property type="match status" value="1"/>
</dbReference>
<keyword evidence="3" id="KW-0238">DNA-binding</keyword>
<evidence type="ECO:0000256" key="1">
    <source>
        <dbReference type="ARBA" id="ARBA00022553"/>
    </source>
</evidence>
<dbReference type="eggNOG" id="COG2197">
    <property type="taxonomic scope" value="Bacteria"/>
</dbReference>
<dbReference type="AlphaFoldDB" id="E1R7M7"/>
<dbReference type="SMART" id="SM00448">
    <property type="entry name" value="REC"/>
    <property type="match status" value="1"/>
</dbReference>
<dbReference type="OrthoDB" id="9780312at2"/>
<organism evidence="8 9">
    <name type="scientific">Sediminispirochaeta smaragdinae (strain DSM 11293 / JCM 15392 / SEBR 4228)</name>
    <name type="common">Spirochaeta smaragdinae</name>
    <dbReference type="NCBI Taxonomy" id="573413"/>
    <lineage>
        <taxon>Bacteria</taxon>
        <taxon>Pseudomonadati</taxon>
        <taxon>Spirochaetota</taxon>
        <taxon>Spirochaetia</taxon>
        <taxon>Spirochaetales</taxon>
        <taxon>Spirochaetaceae</taxon>
        <taxon>Sediminispirochaeta</taxon>
    </lineage>
</organism>
<proteinExistence type="predicted"/>
<dbReference type="SUPFAM" id="SSF52172">
    <property type="entry name" value="CheY-like"/>
    <property type="match status" value="1"/>
</dbReference>
<feature type="domain" description="Response regulatory" evidence="7">
    <location>
        <begin position="5"/>
        <end position="121"/>
    </location>
</feature>
<dbReference type="InterPro" id="IPR039420">
    <property type="entry name" value="WalR-like"/>
</dbReference>
<dbReference type="EMBL" id="CP002116">
    <property type="protein sequence ID" value="ADK82732.1"/>
    <property type="molecule type" value="Genomic_DNA"/>
</dbReference>
<dbReference type="PRINTS" id="PR00038">
    <property type="entry name" value="HTHLUXR"/>
</dbReference>
<dbReference type="HOGENOM" id="CLU_000445_90_1_12"/>
<dbReference type="InterPro" id="IPR000792">
    <property type="entry name" value="Tscrpt_reg_LuxR_C"/>
</dbReference>
<gene>
    <name evidence="8" type="ordered locus">Spirs_3646</name>
</gene>
<evidence type="ECO:0000256" key="4">
    <source>
        <dbReference type="ARBA" id="ARBA00023163"/>
    </source>
</evidence>
<feature type="modified residue" description="4-aspartylphosphate" evidence="5">
    <location>
        <position position="56"/>
    </location>
</feature>
<evidence type="ECO:0000256" key="5">
    <source>
        <dbReference type="PROSITE-ProRule" id="PRU00169"/>
    </source>
</evidence>
<evidence type="ECO:0000256" key="3">
    <source>
        <dbReference type="ARBA" id="ARBA00023125"/>
    </source>
</evidence>
<reference evidence="8 9" key="1">
    <citation type="journal article" date="2010" name="Stand. Genomic Sci.">
        <title>Complete genome sequence of Spirochaeta smaragdinae type strain (SEBR 4228).</title>
        <authorList>
            <person name="Mavromatis K."/>
            <person name="Yasawong M."/>
            <person name="Chertkov O."/>
            <person name="Lapidus A."/>
            <person name="Lucas S."/>
            <person name="Nolan M."/>
            <person name="Del Rio T.G."/>
            <person name="Tice H."/>
            <person name="Cheng J.F."/>
            <person name="Pitluck S."/>
            <person name="Liolios K."/>
            <person name="Ivanova N."/>
            <person name="Tapia R."/>
            <person name="Han C."/>
            <person name="Bruce D."/>
            <person name="Goodwin L."/>
            <person name="Pati A."/>
            <person name="Chen A."/>
            <person name="Palaniappan K."/>
            <person name="Land M."/>
            <person name="Hauser L."/>
            <person name="Chang Y.J."/>
            <person name="Jeffries C.D."/>
            <person name="Detter J.C."/>
            <person name="Rohde M."/>
            <person name="Brambilla E."/>
            <person name="Spring S."/>
            <person name="Goker M."/>
            <person name="Sikorski J."/>
            <person name="Woyke T."/>
            <person name="Bristow J."/>
            <person name="Eisen J.A."/>
            <person name="Markowitz V."/>
            <person name="Hugenholtz P."/>
            <person name="Klenk H.P."/>
            <person name="Kyrpides N.C."/>
        </authorList>
    </citation>
    <scope>NUCLEOTIDE SEQUENCE [LARGE SCALE GENOMIC DNA]</scope>
    <source>
        <strain evidence="9">DSM 11293 / JCM 15392 / SEBR 4228</strain>
    </source>
</reference>
<dbReference type="Pfam" id="PF00072">
    <property type="entry name" value="Response_reg"/>
    <property type="match status" value="1"/>
</dbReference>
<evidence type="ECO:0000259" key="7">
    <source>
        <dbReference type="PROSITE" id="PS50110"/>
    </source>
</evidence>
<keyword evidence="4" id="KW-0804">Transcription</keyword>
<keyword evidence="1 5" id="KW-0597">Phosphoprotein</keyword>
<accession>E1R7M7</accession>
<dbReference type="GO" id="GO:0000160">
    <property type="term" value="P:phosphorelay signal transduction system"/>
    <property type="evidence" value="ECO:0007669"/>
    <property type="project" value="InterPro"/>
</dbReference>
<dbReference type="InterPro" id="IPR058245">
    <property type="entry name" value="NreC/VraR/RcsB-like_REC"/>
</dbReference>
<evidence type="ECO:0000259" key="6">
    <source>
        <dbReference type="PROSITE" id="PS50043"/>
    </source>
</evidence>
<evidence type="ECO:0000313" key="9">
    <source>
        <dbReference type="Proteomes" id="UP000002318"/>
    </source>
</evidence>
<keyword evidence="2" id="KW-0805">Transcription regulation</keyword>
<evidence type="ECO:0000256" key="2">
    <source>
        <dbReference type="ARBA" id="ARBA00023015"/>
    </source>
</evidence>
<dbReference type="Proteomes" id="UP000002318">
    <property type="component" value="Chromosome"/>
</dbReference>
<dbReference type="SMART" id="SM00421">
    <property type="entry name" value="HTH_LUXR"/>
    <property type="match status" value="1"/>
</dbReference>